<evidence type="ECO:0000256" key="8">
    <source>
        <dbReference type="ARBA" id="ARBA00023136"/>
    </source>
</evidence>
<keyword evidence="6 9" id="KW-0812">Transmembrane</keyword>
<dbReference type="Pfam" id="PF03186">
    <property type="entry name" value="CobD_Cbib"/>
    <property type="match status" value="1"/>
</dbReference>
<sequence>MEDRPSGFRPQILGCRRGFGHDPASSPARPPPLPALCQEPAVVPLHPFLLAAALVIEAVAGYPDALYARIRHPVVWIGGLIAQLDHALNRETDGFGLRKALGVLALLVLLLTVGGVAVAVAWLCRLLPFGWLLEAALASTLLAQRSLHEHVAAVPKGFAKGGLEGGREAVSRVVGRNPASLDEPAVCRAAIESLAENFSDGIVAPAVWLLLGGLPGIALYKAINTADSMIGHRTPRHEAFGWAAARLDDLVNLPGSRLTALLLTVAARFMDGADSREAWRSVRRDAHRHRSPNAGWPEAAMAGALDLRLGGPRVYGATRVEDVWLGSGRTAATPADIGRGLALYRRACVVLVAGALVLAVFG</sequence>
<accession>A0A433J833</accession>
<dbReference type="GO" id="GO:0048472">
    <property type="term" value="F:threonine-phosphate decarboxylase activity"/>
    <property type="evidence" value="ECO:0007669"/>
    <property type="project" value="InterPro"/>
</dbReference>
<dbReference type="AlphaFoldDB" id="A0A433J833"/>
<feature type="transmembrane region" description="Helical" evidence="9">
    <location>
        <begin position="202"/>
        <end position="223"/>
    </location>
</feature>
<evidence type="ECO:0000256" key="5">
    <source>
        <dbReference type="ARBA" id="ARBA00022573"/>
    </source>
</evidence>
<dbReference type="NCBIfam" id="TIGR00380">
    <property type="entry name" value="cobal_cbiB"/>
    <property type="match status" value="1"/>
</dbReference>
<dbReference type="HAMAP" id="MF_00024">
    <property type="entry name" value="CobD_CbiB"/>
    <property type="match status" value="1"/>
</dbReference>
<comment type="caution">
    <text evidence="10">The sequence shown here is derived from an EMBL/GenBank/DDBJ whole genome shotgun (WGS) entry which is preliminary data.</text>
</comment>
<feature type="transmembrane region" description="Helical" evidence="9">
    <location>
        <begin position="100"/>
        <end position="123"/>
    </location>
</feature>
<dbReference type="EMBL" id="RZIJ01000010">
    <property type="protein sequence ID" value="RUQ70139.1"/>
    <property type="molecule type" value="Genomic_DNA"/>
</dbReference>
<evidence type="ECO:0000313" key="10">
    <source>
        <dbReference type="EMBL" id="RUQ70139.1"/>
    </source>
</evidence>
<comment type="similarity">
    <text evidence="3 9">Belongs to the CobD/CbiB family.</text>
</comment>
<organism evidence="10 11">
    <name type="scientific">Azospirillum doebereinerae</name>
    <dbReference type="NCBI Taxonomy" id="92933"/>
    <lineage>
        <taxon>Bacteria</taxon>
        <taxon>Pseudomonadati</taxon>
        <taxon>Pseudomonadota</taxon>
        <taxon>Alphaproteobacteria</taxon>
        <taxon>Rhodospirillales</taxon>
        <taxon>Azospirillaceae</taxon>
        <taxon>Azospirillum</taxon>
    </lineage>
</organism>
<keyword evidence="4 9" id="KW-1003">Cell membrane</keyword>
<comment type="caution">
    <text evidence="9">Lacks conserved residue(s) required for the propagation of feature annotation.</text>
</comment>
<evidence type="ECO:0000256" key="1">
    <source>
        <dbReference type="ARBA" id="ARBA00004651"/>
    </source>
</evidence>
<comment type="pathway">
    <text evidence="2 9">Cofactor biosynthesis; adenosylcobalamin biosynthesis.</text>
</comment>
<proteinExistence type="inferred from homology"/>
<name>A0A433J833_9PROT</name>
<evidence type="ECO:0000313" key="11">
    <source>
        <dbReference type="Proteomes" id="UP000280346"/>
    </source>
</evidence>
<comment type="function">
    <text evidence="9">Converts cobyric acid to cobinamide by the addition of aminopropanol on the F carboxylic group.</text>
</comment>
<dbReference type="PANTHER" id="PTHR34308">
    <property type="entry name" value="COBALAMIN BIOSYNTHESIS PROTEIN CBIB"/>
    <property type="match status" value="1"/>
</dbReference>
<reference evidence="10 11" key="1">
    <citation type="submission" date="2018-12" db="EMBL/GenBank/DDBJ databases">
        <authorList>
            <person name="Yang Y."/>
        </authorList>
    </citation>
    <scope>NUCLEOTIDE SEQUENCE [LARGE SCALE GENOMIC DNA]</scope>
    <source>
        <strain evidence="10 11">GSF71</strain>
    </source>
</reference>
<evidence type="ECO:0000256" key="4">
    <source>
        <dbReference type="ARBA" id="ARBA00022475"/>
    </source>
</evidence>
<evidence type="ECO:0000256" key="9">
    <source>
        <dbReference type="HAMAP-Rule" id="MF_00024"/>
    </source>
</evidence>
<comment type="subcellular location">
    <subcellularLocation>
        <location evidence="1 9">Cell membrane</location>
        <topology evidence="1 9">Multi-pass membrane protein</topology>
    </subcellularLocation>
</comment>
<evidence type="ECO:0000256" key="6">
    <source>
        <dbReference type="ARBA" id="ARBA00022692"/>
    </source>
</evidence>
<keyword evidence="11" id="KW-1185">Reference proteome</keyword>
<evidence type="ECO:0000256" key="7">
    <source>
        <dbReference type="ARBA" id="ARBA00022989"/>
    </source>
</evidence>
<keyword evidence="7 9" id="KW-1133">Transmembrane helix</keyword>
<dbReference type="InterPro" id="IPR004485">
    <property type="entry name" value="Cobalamin_biosynth_CobD/CbiB"/>
</dbReference>
<evidence type="ECO:0000256" key="2">
    <source>
        <dbReference type="ARBA" id="ARBA00004953"/>
    </source>
</evidence>
<dbReference type="Proteomes" id="UP000280346">
    <property type="component" value="Unassembled WGS sequence"/>
</dbReference>
<evidence type="ECO:0000256" key="3">
    <source>
        <dbReference type="ARBA" id="ARBA00006263"/>
    </source>
</evidence>
<dbReference type="GO" id="GO:0009236">
    <property type="term" value="P:cobalamin biosynthetic process"/>
    <property type="evidence" value="ECO:0007669"/>
    <property type="project" value="UniProtKB-UniRule"/>
</dbReference>
<dbReference type="GO" id="GO:0015420">
    <property type="term" value="F:ABC-type vitamin B12 transporter activity"/>
    <property type="evidence" value="ECO:0007669"/>
    <property type="project" value="UniProtKB-UniRule"/>
</dbReference>
<gene>
    <name evidence="9 10" type="primary">cobD</name>
    <name evidence="10" type="ORF">EJ913_14130</name>
</gene>
<keyword evidence="5 9" id="KW-0169">Cobalamin biosynthesis</keyword>
<dbReference type="UniPathway" id="UPA00148"/>
<keyword evidence="8 9" id="KW-0472">Membrane</keyword>
<dbReference type="OrthoDB" id="9811967at2"/>
<dbReference type="PANTHER" id="PTHR34308:SF1">
    <property type="entry name" value="COBALAMIN BIOSYNTHESIS PROTEIN CBIB"/>
    <property type="match status" value="1"/>
</dbReference>
<protein>
    <recommendedName>
        <fullName evidence="9">Cobalamin biosynthesis protein CobD</fullName>
    </recommendedName>
</protein>
<dbReference type="GO" id="GO:0005886">
    <property type="term" value="C:plasma membrane"/>
    <property type="evidence" value="ECO:0007669"/>
    <property type="project" value="UniProtKB-SubCell"/>
</dbReference>
<feature type="transmembrane region" description="Helical" evidence="9">
    <location>
        <begin position="343"/>
        <end position="361"/>
    </location>
</feature>